<evidence type="ECO:0000256" key="1">
    <source>
        <dbReference type="SAM" id="SignalP"/>
    </source>
</evidence>
<gene>
    <name evidence="2" type="ORF">G4B88_010273</name>
</gene>
<keyword evidence="1" id="KW-0732">Signal</keyword>
<dbReference type="Proteomes" id="UP000583929">
    <property type="component" value="Unassembled WGS sequence"/>
</dbReference>
<proteinExistence type="predicted"/>
<accession>A0A7J6I6Z0</accession>
<dbReference type="EMBL" id="JAATIQ010000006">
    <property type="protein sequence ID" value="KAF4402821.1"/>
    <property type="molecule type" value="Genomic_DNA"/>
</dbReference>
<protein>
    <submittedName>
        <fullName evidence="2">Uncharacterized protein</fullName>
    </submittedName>
</protein>
<evidence type="ECO:0000313" key="2">
    <source>
        <dbReference type="EMBL" id="KAF4402821.1"/>
    </source>
</evidence>
<dbReference type="InterPro" id="IPR044659">
    <property type="entry name" value="PELPK1_2"/>
</dbReference>
<comment type="caution">
    <text evidence="2">The sequence shown here is derived from an EMBL/GenBank/DDBJ whole genome shotgun (WGS) entry which is preliminary data.</text>
</comment>
<dbReference type="PANTHER" id="PTHR33088">
    <property type="entry name" value="MUCIN-2"/>
    <property type="match status" value="1"/>
</dbReference>
<reference evidence="2 3" key="1">
    <citation type="journal article" date="2020" name="bioRxiv">
        <title>Sequence and annotation of 42 cannabis genomes reveals extensive copy number variation in cannabinoid synthesis and pathogen resistance genes.</title>
        <authorList>
            <person name="Mckernan K.J."/>
            <person name="Helbert Y."/>
            <person name="Kane L.T."/>
            <person name="Ebling H."/>
            <person name="Zhang L."/>
            <person name="Liu B."/>
            <person name="Eaton Z."/>
            <person name="Mclaughlin S."/>
            <person name="Kingan S."/>
            <person name="Baybayan P."/>
            <person name="Concepcion G."/>
            <person name="Jordan M."/>
            <person name="Riva A."/>
            <person name="Barbazuk W."/>
            <person name="Harkins T."/>
        </authorList>
    </citation>
    <scope>NUCLEOTIDE SEQUENCE [LARGE SCALE GENOMIC DNA]</scope>
    <source>
        <strain evidence="3">cv. Jamaican Lion 4</strain>
        <tissue evidence="2">Leaf</tissue>
    </source>
</reference>
<sequence length="115" mass="12571">MALNNCFTLVLFIAFAFMSIDNGLAARNLLQSTAPNLPKPNIPSIPSLPQPNLPTLPNGLTMPPLPSLPIGPTIPKLGFPPMPNMFVLLFNYKKMLGFFSCTLVYSESYLKRFGG</sequence>
<evidence type="ECO:0000313" key="3">
    <source>
        <dbReference type="Proteomes" id="UP000583929"/>
    </source>
</evidence>
<feature type="chain" id="PRO_5029910604" evidence="1">
    <location>
        <begin position="26"/>
        <end position="115"/>
    </location>
</feature>
<feature type="signal peptide" evidence="1">
    <location>
        <begin position="1"/>
        <end position="25"/>
    </location>
</feature>
<organism evidence="2 3">
    <name type="scientific">Cannabis sativa</name>
    <name type="common">Hemp</name>
    <name type="synonym">Marijuana</name>
    <dbReference type="NCBI Taxonomy" id="3483"/>
    <lineage>
        <taxon>Eukaryota</taxon>
        <taxon>Viridiplantae</taxon>
        <taxon>Streptophyta</taxon>
        <taxon>Embryophyta</taxon>
        <taxon>Tracheophyta</taxon>
        <taxon>Spermatophyta</taxon>
        <taxon>Magnoliopsida</taxon>
        <taxon>eudicotyledons</taxon>
        <taxon>Gunneridae</taxon>
        <taxon>Pentapetalae</taxon>
        <taxon>rosids</taxon>
        <taxon>fabids</taxon>
        <taxon>Rosales</taxon>
        <taxon>Cannabaceae</taxon>
        <taxon>Cannabis</taxon>
    </lineage>
</organism>
<dbReference type="AlphaFoldDB" id="A0A7J6I6Z0"/>
<dbReference type="PANTHER" id="PTHR33088:SF105">
    <property type="entry name" value="ESX-1 SECRETION-ASSOCIATED PROTEIN ESPE"/>
    <property type="match status" value="1"/>
</dbReference>
<name>A0A7J6I6Z0_CANSA</name>
<keyword evidence="3" id="KW-1185">Reference proteome</keyword>